<dbReference type="AlphaFoldDB" id="A0A835S427"/>
<name>A0A835S427_VANPL</name>
<protein>
    <submittedName>
        <fullName evidence="1">Uncharacterized protein</fullName>
    </submittedName>
</protein>
<dbReference type="OrthoDB" id="428159at2759"/>
<reference evidence="1 2" key="1">
    <citation type="journal article" date="2020" name="Nat. Food">
        <title>A phased Vanilla planifolia genome enables genetic improvement of flavour and production.</title>
        <authorList>
            <person name="Hasing T."/>
            <person name="Tang H."/>
            <person name="Brym M."/>
            <person name="Khazi F."/>
            <person name="Huang T."/>
            <person name="Chambers A.H."/>
        </authorList>
    </citation>
    <scope>NUCLEOTIDE SEQUENCE [LARGE SCALE GENOMIC DNA]</scope>
    <source>
        <tissue evidence="1">Leaf</tissue>
    </source>
</reference>
<accession>A0A835S427</accession>
<dbReference type="EMBL" id="JADCNM010000001">
    <property type="protein sequence ID" value="KAG0499965.1"/>
    <property type="molecule type" value="Genomic_DNA"/>
</dbReference>
<evidence type="ECO:0000313" key="2">
    <source>
        <dbReference type="Proteomes" id="UP000639772"/>
    </source>
</evidence>
<gene>
    <name evidence="1" type="ORF">HPP92_000037</name>
</gene>
<dbReference type="Proteomes" id="UP000639772">
    <property type="component" value="Chromosome 1"/>
</dbReference>
<evidence type="ECO:0000313" key="1">
    <source>
        <dbReference type="EMBL" id="KAG0499965.1"/>
    </source>
</evidence>
<organism evidence="1 2">
    <name type="scientific">Vanilla planifolia</name>
    <name type="common">Vanilla</name>
    <dbReference type="NCBI Taxonomy" id="51239"/>
    <lineage>
        <taxon>Eukaryota</taxon>
        <taxon>Viridiplantae</taxon>
        <taxon>Streptophyta</taxon>
        <taxon>Embryophyta</taxon>
        <taxon>Tracheophyta</taxon>
        <taxon>Spermatophyta</taxon>
        <taxon>Magnoliopsida</taxon>
        <taxon>Liliopsida</taxon>
        <taxon>Asparagales</taxon>
        <taxon>Orchidaceae</taxon>
        <taxon>Vanilloideae</taxon>
        <taxon>Vanilleae</taxon>
        <taxon>Vanilla</taxon>
    </lineage>
</organism>
<sequence length="151" mass="17147">MSVVDQLSLGSKVSEYFTSNVLHFLHLKRKIKLEAVDIPDRPNEFSFVLKAHAKALSFNFSRSNVKEASTMETIANLYVRLDCSAAELQWEPYGLWQGLLLAFLKGQQKQHKTSEIEVVLISPVYLVVSIFPGLWPESFLCHLIHGKMQLA</sequence>
<comment type="caution">
    <text evidence="1">The sequence shown here is derived from an EMBL/GenBank/DDBJ whole genome shotgun (WGS) entry which is preliminary data.</text>
</comment>
<proteinExistence type="predicted"/>